<reference evidence="3" key="2">
    <citation type="submission" date="2021-12" db="EMBL/GenBank/DDBJ databases">
        <authorList>
            <person name="Zaccaron A."/>
            <person name="Stergiopoulos I."/>
        </authorList>
    </citation>
    <scope>NUCLEOTIDE SEQUENCE</scope>
    <source>
        <strain evidence="3">Race5_Kim</strain>
    </source>
</reference>
<accession>A0A1P8YXK1</accession>
<dbReference type="Proteomes" id="UP000756132">
    <property type="component" value="Chromosome 2"/>
</dbReference>
<gene>
    <name evidence="2" type="primary">Ecp20-2</name>
    <name evidence="3" type="ORF">CLAFUR5_02840</name>
</gene>
<evidence type="ECO:0000256" key="1">
    <source>
        <dbReference type="SAM" id="SignalP"/>
    </source>
</evidence>
<keyword evidence="4" id="KW-1185">Reference proteome</keyword>
<dbReference type="OMA" id="KATNELM"/>
<dbReference type="AlphaFoldDB" id="A0A1P8YXK1"/>
<evidence type="ECO:0000313" key="4">
    <source>
        <dbReference type="Proteomes" id="UP000756132"/>
    </source>
</evidence>
<evidence type="ECO:0000313" key="2">
    <source>
        <dbReference type="EMBL" id="AQA29228.1"/>
    </source>
</evidence>
<organism evidence="2">
    <name type="scientific">Passalora fulva</name>
    <name type="common">Tomato leaf mold</name>
    <name type="synonym">Cladosporium fulvum</name>
    <dbReference type="NCBI Taxonomy" id="5499"/>
    <lineage>
        <taxon>Eukaryota</taxon>
        <taxon>Fungi</taxon>
        <taxon>Dikarya</taxon>
        <taxon>Ascomycota</taxon>
        <taxon>Pezizomycotina</taxon>
        <taxon>Dothideomycetes</taxon>
        <taxon>Dothideomycetidae</taxon>
        <taxon>Mycosphaerellales</taxon>
        <taxon>Mycosphaerellaceae</taxon>
        <taxon>Fulvia</taxon>
    </lineage>
</organism>
<dbReference type="OrthoDB" id="3642254at2759"/>
<protein>
    <submittedName>
        <fullName evidence="3">Ecp20-2</fullName>
    </submittedName>
    <submittedName>
        <fullName evidence="2">Extracellular protein 20-2</fullName>
    </submittedName>
</protein>
<sequence>MLFTNYLILAGAALAAAVPSELAGPKPNQFTITNFVFGCTVGCDWSFNVAVQGSGPDHPPVKKPVKCSGNVNDAKDYVDCGKISDTQRIKAYIVKATNQLKLEYEVQKPNHGAVYRYTGEKKVYAATGEHAKLQKPNFVVKETGSTGVA</sequence>
<reference evidence="2" key="1">
    <citation type="submission" date="2016-10" db="EMBL/GenBank/DDBJ databases">
        <title>Novel effectors identified in the apoplast of Cladosporium fulvum-infected tomato.</title>
        <authorList>
            <person name="Mesarich C.H."/>
            <person name="de Wit P.J.G.M."/>
        </authorList>
    </citation>
    <scope>NUCLEOTIDE SEQUENCE</scope>
    <source>
        <strain evidence="2">0WU</strain>
    </source>
</reference>
<proteinExistence type="predicted"/>
<dbReference type="EMBL" id="KX943057">
    <property type="protein sequence ID" value="AQA29228.1"/>
    <property type="molecule type" value="Genomic_DNA"/>
</dbReference>
<evidence type="ECO:0000313" key="3">
    <source>
        <dbReference type="EMBL" id="UJO14106.1"/>
    </source>
</evidence>
<name>A0A1P8YXK1_PASFU</name>
<keyword evidence="1" id="KW-0732">Signal</keyword>
<feature type="signal peptide" evidence="1">
    <location>
        <begin position="1"/>
        <end position="17"/>
    </location>
</feature>
<feature type="chain" id="PRO_5040573435" evidence="1">
    <location>
        <begin position="18"/>
        <end position="149"/>
    </location>
</feature>
<dbReference type="EMBL" id="CP090164">
    <property type="protein sequence ID" value="UJO14106.1"/>
    <property type="molecule type" value="Genomic_DNA"/>
</dbReference>
<dbReference type="PHI-base" id="PHI:123316"/>
<reference evidence="3" key="3">
    <citation type="journal article" date="2022" name="Microb. Genom.">
        <title>A chromosome-scale genome assembly of the tomato pathogen Cladosporium fulvum reveals a compartmentalized genome architecture and the presence of a dispensable chromosome.</title>
        <authorList>
            <person name="Zaccaron A.Z."/>
            <person name="Chen L.H."/>
            <person name="Samaras A."/>
            <person name="Stergiopoulos I."/>
        </authorList>
    </citation>
    <scope>NUCLEOTIDE SEQUENCE</scope>
    <source>
        <strain evidence="3">Race5_Kim</strain>
    </source>
</reference>